<evidence type="ECO:0000256" key="7">
    <source>
        <dbReference type="ARBA" id="ARBA00023004"/>
    </source>
</evidence>
<dbReference type="NCBIfam" id="TIGR00276">
    <property type="entry name" value="tRNA epoxyqueuosine(34) reductase QueG"/>
    <property type="match status" value="1"/>
</dbReference>
<dbReference type="InterPro" id="IPR016024">
    <property type="entry name" value="ARM-type_fold"/>
</dbReference>
<dbReference type="AlphaFoldDB" id="A0A1W1VHP5"/>
<keyword evidence="6" id="KW-0560">Oxidoreductase</keyword>
<dbReference type="GO" id="GO:0008616">
    <property type="term" value="P:tRNA queuosine(34) biosynthetic process"/>
    <property type="evidence" value="ECO:0007669"/>
    <property type="project" value="UniProtKB-KW"/>
</dbReference>
<proteinExistence type="predicted"/>
<evidence type="ECO:0000256" key="2">
    <source>
        <dbReference type="ARBA" id="ARBA00022490"/>
    </source>
</evidence>
<accession>A0A1W1VHP5</accession>
<dbReference type="InterPro" id="IPR017896">
    <property type="entry name" value="4Fe4S_Fe-S-bd"/>
</dbReference>
<keyword evidence="3" id="KW-0819">tRNA processing</keyword>
<dbReference type="PANTHER" id="PTHR30002:SF4">
    <property type="entry name" value="EPOXYQUEUOSINE REDUCTASE"/>
    <property type="match status" value="1"/>
</dbReference>
<keyword evidence="7" id="KW-0408">Iron</keyword>
<feature type="domain" description="4Fe-4S ferredoxin-type" evidence="9">
    <location>
        <begin position="172"/>
        <end position="200"/>
    </location>
</feature>
<keyword evidence="5" id="KW-0671">Queuosine biosynthesis</keyword>
<dbReference type="SUPFAM" id="SSF48371">
    <property type="entry name" value="ARM repeat"/>
    <property type="match status" value="1"/>
</dbReference>
<dbReference type="OrthoDB" id="9784571at2"/>
<dbReference type="InterPro" id="IPR013542">
    <property type="entry name" value="QueG_DUF1730"/>
</dbReference>
<dbReference type="InterPro" id="IPR004155">
    <property type="entry name" value="PBS_lyase_HEAT"/>
</dbReference>
<keyword evidence="11" id="KW-1185">Reference proteome</keyword>
<evidence type="ECO:0000313" key="10">
    <source>
        <dbReference type="EMBL" id="SMB92484.1"/>
    </source>
</evidence>
<dbReference type="PROSITE" id="PS00198">
    <property type="entry name" value="4FE4S_FER_1"/>
    <property type="match status" value="1"/>
</dbReference>
<evidence type="ECO:0000256" key="4">
    <source>
        <dbReference type="ARBA" id="ARBA00022723"/>
    </source>
</evidence>
<keyword evidence="4" id="KW-0479">Metal-binding</keyword>
<evidence type="ECO:0000256" key="8">
    <source>
        <dbReference type="ARBA" id="ARBA00023014"/>
    </source>
</evidence>
<reference evidence="10 11" key="1">
    <citation type="submission" date="2017-04" db="EMBL/GenBank/DDBJ databases">
        <authorList>
            <person name="Afonso C.L."/>
            <person name="Miller P.J."/>
            <person name="Scott M.A."/>
            <person name="Spackman E."/>
            <person name="Goraichik I."/>
            <person name="Dimitrov K.M."/>
            <person name="Suarez D.L."/>
            <person name="Swayne D.E."/>
        </authorList>
    </citation>
    <scope>NUCLEOTIDE SEQUENCE [LARGE SCALE GENOMIC DNA]</scope>
    <source>
        <strain evidence="10 11">ToBE</strain>
    </source>
</reference>
<sequence length="366" mass="40939">MALLEALLGKASELGFKAGVIEARVVFERGLARLKEREEYRWVTPFVSGSLEQRCRPLSLYPGARTVIALAYPWYFPDPAPWKPGQGIIAMSARGEDYHRVLRRRLEPLVSWLREQGARLVVTQVDNGPLLEREAAFWAGLGYYGYNCSLIVPGWGSWVALGLIVTDLEIEPTPYQEERRCKECGQCFAACPSGALIGPYILNPSRCLSYLTQKRGFLPREVRSLLGARLYGCDTCQEVCPENEGLSREQAQLAKPFPFPDLVNVLQLDNHSFKEQFGATALAWRGKGVLKRNALIALGNSGYATEEAIKIMEQFLSSPSAILRAHAAWALGQLKVPHSHLALEMALQKEQDPMVRQELEKALFSY</sequence>
<gene>
    <name evidence="10" type="ORF">SAMN00808754_0644</name>
</gene>
<dbReference type="PANTHER" id="PTHR30002">
    <property type="entry name" value="EPOXYQUEUOSINE REDUCTASE"/>
    <property type="match status" value="1"/>
</dbReference>
<dbReference type="Proteomes" id="UP000192569">
    <property type="component" value="Chromosome I"/>
</dbReference>
<dbReference type="SMART" id="SM00567">
    <property type="entry name" value="EZ_HEAT"/>
    <property type="match status" value="2"/>
</dbReference>
<evidence type="ECO:0000313" key="11">
    <source>
        <dbReference type="Proteomes" id="UP000192569"/>
    </source>
</evidence>
<dbReference type="InterPro" id="IPR011989">
    <property type="entry name" value="ARM-like"/>
</dbReference>
<keyword evidence="8" id="KW-0411">Iron-sulfur</keyword>
<protein>
    <submittedName>
        <fullName evidence="10">Epoxyqueuosine reductase</fullName>
    </submittedName>
</protein>
<evidence type="ECO:0000256" key="6">
    <source>
        <dbReference type="ARBA" id="ARBA00023002"/>
    </source>
</evidence>
<dbReference type="Gene3D" id="1.25.10.10">
    <property type="entry name" value="Leucine-rich Repeat Variant"/>
    <property type="match status" value="1"/>
</dbReference>
<dbReference type="InterPro" id="IPR017900">
    <property type="entry name" value="4Fe4S_Fe_S_CS"/>
</dbReference>
<keyword evidence="2" id="KW-0963">Cytoplasm</keyword>
<dbReference type="PROSITE" id="PS51379">
    <property type="entry name" value="4FE4S_FER_2"/>
    <property type="match status" value="1"/>
</dbReference>
<dbReference type="Pfam" id="PF13646">
    <property type="entry name" value="HEAT_2"/>
    <property type="match status" value="1"/>
</dbReference>
<keyword evidence="1" id="KW-0004">4Fe-4S</keyword>
<dbReference type="SUPFAM" id="SSF46548">
    <property type="entry name" value="alpha-helical ferredoxin"/>
    <property type="match status" value="1"/>
</dbReference>
<evidence type="ECO:0000256" key="5">
    <source>
        <dbReference type="ARBA" id="ARBA00022785"/>
    </source>
</evidence>
<dbReference type="GO" id="GO:0046872">
    <property type="term" value="F:metal ion binding"/>
    <property type="evidence" value="ECO:0007669"/>
    <property type="project" value="UniProtKB-KW"/>
</dbReference>
<dbReference type="Gene3D" id="3.30.70.20">
    <property type="match status" value="1"/>
</dbReference>
<dbReference type="GO" id="GO:0051539">
    <property type="term" value="F:4 iron, 4 sulfur cluster binding"/>
    <property type="evidence" value="ECO:0007669"/>
    <property type="project" value="UniProtKB-KW"/>
</dbReference>
<name>A0A1W1VHP5_9FIRM</name>
<organism evidence="10 11">
    <name type="scientific">Thermanaeromonas toyohensis ToBE</name>
    <dbReference type="NCBI Taxonomy" id="698762"/>
    <lineage>
        <taxon>Bacteria</taxon>
        <taxon>Bacillati</taxon>
        <taxon>Bacillota</taxon>
        <taxon>Clostridia</taxon>
        <taxon>Neomoorellales</taxon>
        <taxon>Neomoorellaceae</taxon>
        <taxon>Thermanaeromonas</taxon>
    </lineage>
</organism>
<evidence type="ECO:0000256" key="1">
    <source>
        <dbReference type="ARBA" id="ARBA00022485"/>
    </source>
</evidence>
<evidence type="ECO:0000256" key="3">
    <source>
        <dbReference type="ARBA" id="ARBA00022694"/>
    </source>
</evidence>
<dbReference type="STRING" id="698762.SAMN00808754_0644"/>
<dbReference type="EMBL" id="LT838272">
    <property type="protein sequence ID" value="SMB92484.1"/>
    <property type="molecule type" value="Genomic_DNA"/>
</dbReference>
<dbReference type="Pfam" id="PF08331">
    <property type="entry name" value="QueG_DUF1730"/>
    <property type="match status" value="1"/>
</dbReference>
<dbReference type="GO" id="GO:0052693">
    <property type="term" value="F:epoxyqueuosine reductase activity"/>
    <property type="evidence" value="ECO:0007669"/>
    <property type="project" value="TreeGrafter"/>
</dbReference>
<dbReference type="InterPro" id="IPR004453">
    <property type="entry name" value="QueG"/>
</dbReference>
<evidence type="ECO:0000259" key="9">
    <source>
        <dbReference type="PROSITE" id="PS51379"/>
    </source>
</evidence>
<dbReference type="Pfam" id="PF13484">
    <property type="entry name" value="Fer4_16"/>
    <property type="match status" value="1"/>
</dbReference>